<protein>
    <submittedName>
        <fullName evidence="1">Uncharacterized protein</fullName>
    </submittedName>
</protein>
<reference evidence="2" key="1">
    <citation type="journal article" date="2011" name="PLoS Genet.">
        <title>Azospirillum genomes reveal transition of bacteria from aquatic to terrestrial environments.</title>
        <authorList>
            <person name="Wisniewski-Dye F."/>
            <person name="Borziak K."/>
            <person name="Khalsa-Moyers G."/>
            <person name="Alexandre G."/>
            <person name="Sukharnikov L.O."/>
            <person name="Wuichet K."/>
            <person name="Hurst G.B."/>
            <person name="McDonald W.H."/>
            <person name="Robertson J.S."/>
            <person name="Barbe V."/>
            <person name="Calteau A."/>
            <person name="Rouy Z."/>
            <person name="Mangenot S."/>
            <person name="Prigent-Combaret C."/>
            <person name="Normand P."/>
            <person name="Boyer M."/>
            <person name="Siguier P."/>
            <person name="Dessaux Y."/>
            <person name="Elmerich C."/>
            <person name="Condemine G."/>
            <person name="Krishnen G."/>
            <person name="Kennedy I."/>
            <person name="Paterson A.H."/>
            <person name="Gonzalez V."/>
            <person name="Mavingui P."/>
            <person name="Zhulin I.B."/>
        </authorList>
    </citation>
    <scope>NUCLEOTIDE SEQUENCE [LARGE SCALE GENOMIC DNA]</scope>
    <source>
        <strain evidence="2">4B</strain>
    </source>
</reference>
<dbReference type="Proteomes" id="UP000005667">
    <property type="component" value="Plasmid AZO_p4"/>
</dbReference>
<dbReference type="EMBL" id="FQ311872">
    <property type="protein sequence ID" value="CBS90695.1"/>
    <property type="molecule type" value="Genomic_DNA"/>
</dbReference>
<dbReference type="HOGENOM" id="CLU_2931211_0_0_5"/>
<evidence type="ECO:0000313" key="2">
    <source>
        <dbReference type="Proteomes" id="UP000005667"/>
    </source>
</evidence>
<proteinExistence type="predicted"/>
<name>G7ZH32_AZOL4</name>
<dbReference type="AlphaFoldDB" id="G7ZH32"/>
<dbReference type="KEGG" id="ali:AZOLI_p40307"/>
<organism evidence="1 2">
    <name type="scientific">Azospirillum lipoferum (strain 4B)</name>
    <dbReference type="NCBI Taxonomy" id="862719"/>
    <lineage>
        <taxon>Bacteria</taxon>
        <taxon>Pseudomonadati</taxon>
        <taxon>Pseudomonadota</taxon>
        <taxon>Alphaproteobacteria</taxon>
        <taxon>Rhodospirillales</taxon>
        <taxon>Azospirillaceae</taxon>
        <taxon>Azospirillum</taxon>
    </lineage>
</organism>
<evidence type="ECO:0000313" key="1">
    <source>
        <dbReference type="EMBL" id="CBS90695.1"/>
    </source>
</evidence>
<geneLocation type="plasmid" evidence="1 2">
    <name>AZO_p4</name>
</geneLocation>
<gene>
    <name evidence="1" type="ordered locus">AZOLI_p40307</name>
</gene>
<sequence>MANVSSVFAARTAYESENGWSGLLAGFAAAPDFPRFVHCNTQPFPECRAIHRRSGAYKIA</sequence>
<accession>G7ZH32</accession>
<keyword evidence="2" id="KW-1185">Reference proteome</keyword>
<keyword evidence="1" id="KW-0614">Plasmid</keyword>